<feature type="domain" description="ABC3 transporter permease C-terminal" evidence="8">
    <location>
        <begin position="282"/>
        <end position="411"/>
    </location>
</feature>
<evidence type="ECO:0000256" key="5">
    <source>
        <dbReference type="ARBA" id="ARBA00022989"/>
    </source>
</evidence>
<comment type="similarity">
    <text evidence="2">Belongs to the ABC-4 integral membrane protein family. LolC/E subfamily.</text>
</comment>
<comment type="subcellular location">
    <subcellularLocation>
        <location evidence="1">Cell membrane</location>
        <topology evidence="1">Multi-pass membrane protein</topology>
    </subcellularLocation>
</comment>
<dbReference type="Pfam" id="PF12704">
    <property type="entry name" value="MacB_PCD"/>
    <property type="match status" value="1"/>
</dbReference>
<feature type="transmembrane region" description="Helical" evidence="7">
    <location>
        <begin position="282"/>
        <end position="303"/>
    </location>
</feature>
<organism evidence="10 11">
    <name type="scientific">Hydrogenispora ethanolica</name>
    <dbReference type="NCBI Taxonomy" id="1082276"/>
    <lineage>
        <taxon>Bacteria</taxon>
        <taxon>Bacillati</taxon>
        <taxon>Bacillota</taxon>
        <taxon>Hydrogenispora</taxon>
    </lineage>
</organism>
<feature type="transmembrane region" description="Helical" evidence="7">
    <location>
        <begin position="21"/>
        <end position="40"/>
    </location>
</feature>
<dbReference type="GO" id="GO:0044874">
    <property type="term" value="P:lipoprotein localization to outer membrane"/>
    <property type="evidence" value="ECO:0007669"/>
    <property type="project" value="TreeGrafter"/>
</dbReference>
<feature type="transmembrane region" description="Helical" evidence="7">
    <location>
        <begin position="384"/>
        <end position="402"/>
    </location>
</feature>
<keyword evidence="5 7" id="KW-1133">Transmembrane helix</keyword>
<dbReference type="InterPro" id="IPR003838">
    <property type="entry name" value="ABC3_permease_C"/>
</dbReference>
<evidence type="ECO:0000256" key="4">
    <source>
        <dbReference type="ARBA" id="ARBA00022692"/>
    </source>
</evidence>
<evidence type="ECO:0000313" key="11">
    <source>
        <dbReference type="Proteomes" id="UP000295008"/>
    </source>
</evidence>
<evidence type="ECO:0000259" key="8">
    <source>
        <dbReference type="Pfam" id="PF02687"/>
    </source>
</evidence>
<protein>
    <submittedName>
        <fullName evidence="10">Putative ABC transport system permease protein</fullName>
    </submittedName>
</protein>
<dbReference type="PANTHER" id="PTHR30489:SF0">
    <property type="entry name" value="LIPOPROTEIN-RELEASING SYSTEM TRANSMEMBRANE PROTEIN LOLE"/>
    <property type="match status" value="1"/>
</dbReference>
<keyword evidence="6 7" id="KW-0472">Membrane</keyword>
<gene>
    <name evidence="10" type="ORF">EDC14_1002158</name>
</gene>
<feature type="transmembrane region" description="Helical" evidence="7">
    <location>
        <begin position="324"/>
        <end position="352"/>
    </location>
</feature>
<name>A0A4R1SAL1_HYDET</name>
<dbReference type="InterPro" id="IPR025857">
    <property type="entry name" value="MacB_PCD"/>
</dbReference>
<evidence type="ECO:0000256" key="2">
    <source>
        <dbReference type="ARBA" id="ARBA00005236"/>
    </source>
</evidence>
<dbReference type="GO" id="GO:0098797">
    <property type="term" value="C:plasma membrane protein complex"/>
    <property type="evidence" value="ECO:0007669"/>
    <property type="project" value="TreeGrafter"/>
</dbReference>
<dbReference type="InterPro" id="IPR051447">
    <property type="entry name" value="Lipoprotein-release_system"/>
</dbReference>
<dbReference type="Pfam" id="PF02687">
    <property type="entry name" value="FtsX"/>
    <property type="match status" value="1"/>
</dbReference>
<proteinExistence type="inferred from homology"/>
<accession>A0A4R1SAL1</accession>
<evidence type="ECO:0000256" key="7">
    <source>
        <dbReference type="SAM" id="Phobius"/>
    </source>
</evidence>
<evidence type="ECO:0000256" key="1">
    <source>
        <dbReference type="ARBA" id="ARBA00004651"/>
    </source>
</evidence>
<dbReference type="OrthoDB" id="9770099at2"/>
<evidence type="ECO:0000259" key="9">
    <source>
        <dbReference type="Pfam" id="PF12704"/>
    </source>
</evidence>
<evidence type="ECO:0000256" key="3">
    <source>
        <dbReference type="ARBA" id="ARBA00022475"/>
    </source>
</evidence>
<feature type="domain" description="MacB-like periplasmic core" evidence="9">
    <location>
        <begin position="21"/>
        <end position="247"/>
    </location>
</feature>
<evidence type="ECO:0000313" key="10">
    <source>
        <dbReference type="EMBL" id="TCL76399.1"/>
    </source>
</evidence>
<dbReference type="Proteomes" id="UP000295008">
    <property type="component" value="Unassembled WGS sequence"/>
</dbReference>
<dbReference type="AlphaFoldDB" id="A0A4R1SAL1"/>
<evidence type="ECO:0000256" key="6">
    <source>
        <dbReference type="ARBA" id="ARBA00023136"/>
    </source>
</evidence>
<dbReference type="EMBL" id="SLUN01000002">
    <property type="protein sequence ID" value="TCL76399.1"/>
    <property type="molecule type" value="Genomic_DNA"/>
</dbReference>
<keyword evidence="11" id="KW-1185">Reference proteome</keyword>
<dbReference type="RefSeq" id="WP_132012583.1">
    <property type="nucleotide sequence ID" value="NZ_SLUN01000002.1"/>
</dbReference>
<comment type="caution">
    <text evidence="10">The sequence shown here is derived from an EMBL/GenBank/DDBJ whole genome shotgun (WGS) entry which is preliminary data.</text>
</comment>
<reference evidence="10 11" key="1">
    <citation type="submission" date="2019-03" db="EMBL/GenBank/DDBJ databases">
        <title>Genomic Encyclopedia of Type Strains, Phase IV (KMG-IV): sequencing the most valuable type-strain genomes for metagenomic binning, comparative biology and taxonomic classification.</title>
        <authorList>
            <person name="Goeker M."/>
        </authorList>
    </citation>
    <scope>NUCLEOTIDE SEQUENCE [LARGE SCALE GENOMIC DNA]</scope>
    <source>
        <strain evidence="10 11">LX-B</strain>
    </source>
</reference>
<keyword evidence="4 7" id="KW-0812">Transmembrane</keyword>
<dbReference type="PANTHER" id="PTHR30489">
    <property type="entry name" value="LIPOPROTEIN-RELEASING SYSTEM TRANSMEMBRANE PROTEIN LOLE"/>
    <property type="match status" value="1"/>
</dbReference>
<sequence length="419" mass="45910">MLQLIRMAWRNLGRHPGRTRLSLLAVAMGVLVVILFKGFVDGMLDTMLDQNINLNSGHLRIIRPEYRAKERLLSLAYPVGESGKTYSGLVGDIRKLPEVTEATGRIRFGMILATGEEQETVLGIGADLAAENRISHLDRFLTDRGAGRLPRPGKQEIMLGVDLLKKLRLEVGDKVNAVFSTSLGSFKAATFTIVGKMASGLKMLDEGTVYLPLDQAMSLLELEDMVTEIVVFGPNANRTGNLQRELRNRLAAGAEKLMVIPWNQYNQLIVTMEQARGVYNGFYVFMLMLASFVVFNTLTMVVAERSKEIGMLAALGMTAREIQTLFIVEGLSIAVLGSAAGTILGGLCNWILSRTGIDISQTLKIMPPELTFAPKLYPSYRGSVLLFSFGLGVVVTMLAAYLPARRAAALKPTEALRTI</sequence>
<keyword evidence="3" id="KW-1003">Cell membrane</keyword>